<dbReference type="Proteomes" id="UP000011566">
    <property type="component" value="Unassembled WGS sequence"/>
</dbReference>
<evidence type="ECO:0000256" key="1">
    <source>
        <dbReference type="SAM" id="MobiDB-lite"/>
    </source>
</evidence>
<feature type="compositionally biased region" description="Low complexity" evidence="1">
    <location>
        <begin position="38"/>
        <end position="51"/>
    </location>
</feature>
<reference evidence="2 3" key="1">
    <citation type="journal article" date="2014" name="PLoS Genet.">
        <title>Phylogenetically driven sequencing of extremely halophilic archaea reveals strategies for static and dynamic osmo-response.</title>
        <authorList>
            <person name="Becker E.A."/>
            <person name="Seitzer P.M."/>
            <person name="Tritt A."/>
            <person name="Larsen D."/>
            <person name="Krusor M."/>
            <person name="Yao A.I."/>
            <person name="Wu D."/>
            <person name="Madern D."/>
            <person name="Eisen J.A."/>
            <person name="Darling A.E."/>
            <person name="Facciotti M.T."/>
        </authorList>
    </citation>
    <scope>NUCLEOTIDE SEQUENCE [LARGE SCALE GENOMIC DNA]</scope>
    <source>
        <strain evidence="2 3">100A6</strain>
    </source>
</reference>
<gene>
    <name evidence="2" type="ORF">C447_12662</name>
</gene>
<dbReference type="AlphaFoldDB" id="M0LVI0"/>
<proteinExistence type="predicted"/>
<organism evidence="2 3">
    <name type="scientific">Halococcus hamelinensis 100A6</name>
    <dbReference type="NCBI Taxonomy" id="1132509"/>
    <lineage>
        <taxon>Archaea</taxon>
        <taxon>Methanobacteriati</taxon>
        <taxon>Methanobacteriota</taxon>
        <taxon>Stenosarchaea group</taxon>
        <taxon>Halobacteria</taxon>
        <taxon>Halobacteriales</taxon>
        <taxon>Halococcaceae</taxon>
        <taxon>Halococcus</taxon>
    </lineage>
</organism>
<accession>M0LVI0</accession>
<dbReference type="EMBL" id="AOMB01000034">
    <property type="protein sequence ID" value="EMA37572.1"/>
    <property type="molecule type" value="Genomic_DNA"/>
</dbReference>
<keyword evidence="3" id="KW-1185">Reference proteome</keyword>
<evidence type="ECO:0000313" key="3">
    <source>
        <dbReference type="Proteomes" id="UP000011566"/>
    </source>
</evidence>
<evidence type="ECO:0000313" key="2">
    <source>
        <dbReference type="EMBL" id="EMA37572.1"/>
    </source>
</evidence>
<dbReference type="PATRIC" id="fig|1132509.6.peg.2914"/>
<name>M0LVI0_9EURY</name>
<comment type="caution">
    <text evidence="2">The sequence shown here is derived from an EMBL/GenBank/DDBJ whole genome shotgun (WGS) entry which is preliminary data.</text>
</comment>
<protein>
    <submittedName>
        <fullName evidence="2">Uncharacterized protein</fullName>
    </submittedName>
</protein>
<feature type="region of interest" description="Disordered" evidence="1">
    <location>
        <begin position="28"/>
        <end position="51"/>
    </location>
</feature>
<sequence>MLLTRKDGNCSVLDWDQGLVRVGRGEVTAGTTDTSGWSVGEEFSGISGSESTDGGELLKVVITADEGKRELIEEKE</sequence>